<feature type="non-terminal residue" evidence="1">
    <location>
        <position position="55"/>
    </location>
</feature>
<evidence type="ECO:0000313" key="1">
    <source>
        <dbReference type="EMBL" id="CAF1563481.1"/>
    </source>
</evidence>
<sequence length="55" mass="6630">QQILNEFSNRQKELDKQALDYKQLQTLLDTNIVDFEKLNQYKDTLKNLTITWKTV</sequence>
<dbReference type="EMBL" id="CAJNOG010007035">
    <property type="protein sequence ID" value="CAF1563481.1"/>
    <property type="molecule type" value="Genomic_DNA"/>
</dbReference>
<name>A0A815XYX0_9BILA</name>
<proteinExistence type="predicted"/>
<dbReference type="Proteomes" id="UP000663845">
    <property type="component" value="Unassembled WGS sequence"/>
</dbReference>
<feature type="non-terminal residue" evidence="1">
    <location>
        <position position="1"/>
    </location>
</feature>
<accession>A0A815XYX0</accession>
<reference evidence="1" key="1">
    <citation type="submission" date="2021-02" db="EMBL/GenBank/DDBJ databases">
        <authorList>
            <person name="Nowell W R."/>
        </authorList>
    </citation>
    <scope>NUCLEOTIDE SEQUENCE</scope>
</reference>
<dbReference type="AlphaFoldDB" id="A0A815XYX0"/>
<gene>
    <name evidence="1" type="ORF">JYZ213_LOCUS47016</name>
</gene>
<protein>
    <submittedName>
        <fullName evidence="1">Uncharacterized protein</fullName>
    </submittedName>
</protein>
<organism evidence="1 2">
    <name type="scientific">Adineta steineri</name>
    <dbReference type="NCBI Taxonomy" id="433720"/>
    <lineage>
        <taxon>Eukaryota</taxon>
        <taxon>Metazoa</taxon>
        <taxon>Spiralia</taxon>
        <taxon>Gnathifera</taxon>
        <taxon>Rotifera</taxon>
        <taxon>Eurotatoria</taxon>
        <taxon>Bdelloidea</taxon>
        <taxon>Adinetida</taxon>
        <taxon>Adinetidae</taxon>
        <taxon>Adineta</taxon>
    </lineage>
</organism>
<comment type="caution">
    <text evidence="1">The sequence shown here is derived from an EMBL/GenBank/DDBJ whole genome shotgun (WGS) entry which is preliminary data.</text>
</comment>
<evidence type="ECO:0000313" key="2">
    <source>
        <dbReference type="Proteomes" id="UP000663845"/>
    </source>
</evidence>